<dbReference type="SUPFAM" id="SSF52833">
    <property type="entry name" value="Thioredoxin-like"/>
    <property type="match status" value="1"/>
</dbReference>
<dbReference type="InterPro" id="IPR029759">
    <property type="entry name" value="GPX_AS"/>
</dbReference>
<dbReference type="PROSITE" id="PS51355">
    <property type="entry name" value="GLUTATHIONE_PEROXID_3"/>
    <property type="match status" value="1"/>
</dbReference>
<comment type="similarity">
    <text evidence="1">Belongs to the glutathione peroxidase family.</text>
</comment>
<dbReference type="AlphaFoldDB" id="A0A3B0RYN3"/>
<keyword evidence="3 4" id="KW-0560">Oxidoreductase</keyword>
<dbReference type="CDD" id="cd00340">
    <property type="entry name" value="GSH_Peroxidase"/>
    <property type="match status" value="1"/>
</dbReference>
<evidence type="ECO:0000256" key="2">
    <source>
        <dbReference type="ARBA" id="ARBA00022559"/>
    </source>
</evidence>
<dbReference type="Gene3D" id="3.40.30.10">
    <property type="entry name" value="Glutaredoxin"/>
    <property type="match status" value="1"/>
</dbReference>
<dbReference type="PANTHER" id="PTHR11592:SF78">
    <property type="entry name" value="GLUTATHIONE PEROXIDASE"/>
    <property type="match status" value="1"/>
</dbReference>
<dbReference type="PIRSF" id="PIRSF000303">
    <property type="entry name" value="Glutathion_perox"/>
    <property type="match status" value="1"/>
</dbReference>
<dbReference type="PRINTS" id="PR01011">
    <property type="entry name" value="GLUTPROXDASE"/>
</dbReference>
<reference evidence="4" key="1">
    <citation type="submission" date="2018-06" db="EMBL/GenBank/DDBJ databases">
        <authorList>
            <person name="Zhirakovskaya E."/>
        </authorList>
    </citation>
    <scope>NUCLEOTIDE SEQUENCE</scope>
</reference>
<dbReference type="GO" id="GO:0004602">
    <property type="term" value="F:glutathione peroxidase activity"/>
    <property type="evidence" value="ECO:0007669"/>
    <property type="project" value="UniProtKB-EC"/>
</dbReference>
<evidence type="ECO:0000256" key="1">
    <source>
        <dbReference type="ARBA" id="ARBA00006926"/>
    </source>
</evidence>
<keyword evidence="2 4" id="KW-0575">Peroxidase</keyword>
<evidence type="ECO:0000256" key="3">
    <source>
        <dbReference type="ARBA" id="ARBA00023002"/>
    </source>
</evidence>
<dbReference type="GO" id="GO:0034599">
    <property type="term" value="P:cellular response to oxidative stress"/>
    <property type="evidence" value="ECO:0007669"/>
    <property type="project" value="TreeGrafter"/>
</dbReference>
<dbReference type="InterPro" id="IPR036249">
    <property type="entry name" value="Thioredoxin-like_sf"/>
</dbReference>
<gene>
    <name evidence="4" type="ORF">MNBD_ALPHA06-223</name>
</gene>
<dbReference type="Pfam" id="PF00255">
    <property type="entry name" value="GSHPx"/>
    <property type="match status" value="1"/>
</dbReference>
<dbReference type="EC" id="1.11.1.9" evidence="4"/>
<accession>A0A3B0RYN3</accession>
<organism evidence="4">
    <name type="scientific">hydrothermal vent metagenome</name>
    <dbReference type="NCBI Taxonomy" id="652676"/>
    <lineage>
        <taxon>unclassified sequences</taxon>
        <taxon>metagenomes</taxon>
        <taxon>ecological metagenomes</taxon>
    </lineage>
</organism>
<protein>
    <submittedName>
        <fullName evidence="4">Glutathione peroxidase</fullName>
        <ecNumber evidence="4">1.11.1.9</ecNumber>
    </submittedName>
</protein>
<dbReference type="PANTHER" id="PTHR11592">
    <property type="entry name" value="GLUTATHIONE PEROXIDASE"/>
    <property type="match status" value="1"/>
</dbReference>
<dbReference type="InterPro" id="IPR000889">
    <property type="entry name" value="Glutathione_peroxidase"/>
</dbReference>
<sequence>MKILAIGGLLLVGAAIAAGAAWLTYGTGKKVTAKGSAHDFSFQSIDGEALPLKSFEGKALLLVNTASQCGFTPQYEGLETLYETYGKDGLVVLGAPSNDFGGQEPGTEAEIKEFCQVNFNIKFPMTAKVSTKGEDVHPFYAWIRAETGDGPKWNFHKYLIAPDGTLVGSFPSAVKPMSSEMTKAVQQVLP</sequence>
<evidence type="ECO:0000313" key="4">
    <source>
        <dbReference type="EMBL" id="VAV89493.1"/>
    </source>
</evidence>
<dbReference type="EMBL" id="UOEE01000088">
    <property type="protein sequence ID" value="VAV89493.1"/>
    <property type="molecule type" value="Genomic_DNA"/>
</dbReference>
<dbReference type="PROSITE" id="PS00460">
    <property type="entry name" value="GLUTATHIONE_PEROXID_1"/>
    <property type="match status" value="1"/>
</dbReference>
<name>A0A3B0RYN3_9ZZZZ</name>
<proteinExistence type="inferred from homology"/>